<evidence type="ECO:0000256" key="2">
    <source>
        <dbReference type="SAM" id="Phobius"/>
    </source>
</evidence>
<accession>X6NNY2</accession>
<evidence type="ECO:0000256" key="1">
    <source>
        <dbReference type="SAM" id="MobiDB-lite"/>
    </source>
</evidence>
<feature type="transmembrane region" description="Helical" evidence="2">
    <location>
        <begin position="100"/>
        <end position="120"/>
    </location>
</feature>
<protein>
    <submittedName>
        <fullName evidence="3">Uncharacterized protein</fullName>
    </submittedName>
</protein>
<evidence type="ECO:0000313" key="4">
    <source>
        <dbReference type="Proteomes" id="UP000023152"/>
    </source>
</evidence>
<keyword evidence="2" id="KW-0472">Membrane</keyword>
<feature type="region of interest" description="Disordered" evidence="1">
    <location>
        <begin position="187"/>
        <end position="207"/>
    </location>
</feature>
<feature type="transmembrane region" description="Helical" evidence="2">
    <location>
        <begin position="61"/>
        <end position="80"/>
    </location>
</feature>
<feature type="non-terminal residue" evidence="3">
    <location>
        <position position="302"/>
    </location>
</feature>
<comment type="caution">
    <text evidence="3">The sequence shown here is derived from an EMBL/GenBank/DDBJ whole genome shotgun (WGS) entry which is preliminary data.</text>
</comment>
<gene>
    <name evidence="3" type="ORF">RFI_09152</name>
</gene>
<organism evidence="3 4">
    <name type="scientific">Reticulomyxa filosa</name>
    <dbReference type="NCBI Taxonomy" id="46433"/>
    <lineage>
        <taxon>Eukaryota</taxon>
        <taxon>Sar</taxon>
        <taxon>Rhizaria</taxon>
        <taxon>Retaria</taxon>
        <taxon>Foraminifera</taxon>
        <taxon>Monothalamids</taxon>
        <taxon>Reticulomyxidae</taxon>
        <taxon>Reticulomyxa</taxon>
    </lineage>
</organism>
<dbReference type="AlphaFoldDB" id="X6NNY2"/>
<sequence>MNDILNFDIFKSKSPVKIVFTTIELTQQIFVLNINRFSLITQYVCPVVHAENYFCKNKIKFFPFLPNISSAVASLLLLILKKMTGSSWEVNIGFGQHISISTLSMLLYVAFNVIVMMVLFRFCKEQLRLDQLEQVTHKLQLLNVGEAMKNAPEVALTVNTKPVNVSQDIHMASNDNQAVVDIKAHDTTGLNSGEQEERDNSDSSSSEFAQKIRLQITSNGNTDQISKKKAPQSKAQKAGVQLAAIGYDLWEDLENRARPKSQIGPVSDANDGAAKVTVIADNFADETFCGEMINIHITYIIY</sequence>
<dbReference type="Proteomes" id="UP000023152">
    <property type="component" value="Unassembled WGS sequence"/>
</dbReference>
<keyword evidence="2" id="KW-1133">Transmembrane helix</keyword>
<evidence type="ECO:0000313" key="3">
    <source>
        <dbReference type="EMBL" id="ETO27980.1"/>
    </source>
</evidence>
<keyword evidence="2" id="KW-0812">Transmembrane</keyword>
<name>X6NNY2_RETFI</name>
<keyword evidence="4" id="KW-1185">Reference proteome</keyword>
<dbReference type="EMBL" id="ASPP01006938">
    <property type="protein sequence ID" value="ETO27980.1"/>
    <property type="molecule type" value="Genomic_DNA"/>
</dbReference>
<proteinExistence type="predicted"/>
<reference evidence="3 4" key="1">
    <citation type="journal article" date="2013" name="Curr. Biol.">
        <title>The Genome of the Foraminiferan Reticulomyxa filosa.</title>
        <authorList>
            <person name="Glockner G."/>
            <person name="Hulsmann N."/>
            <person name="Schleicher M."/>
            <person name="Noegel A.A."/>
            <person name="Eichinger L."/>
            <person name="Gallinger C."/>
            <person name="Pawlowski J."/>
            <person name="Sierra R."/>
            <person name="Euteneuer U."/>
            <person name="Pillet L."/>
            <person name="Moustafa A."/>
            <person name="Platzer M."/>
            <person name="Groth M."/>
            <person name="Szafranski K."/>
            <person name="Schliwa M."/>
        </authorList>
    </citation>
    <scope>NUCLEOTIDE SEQUENCE [LARGE SCALE GENOMIC DNA]</scope>
</reference>